<reference evidence="3 4" key="1">
    <citation type="submission" date="2018-07" db="EMBL/GenBank/DDBJ databases">
        <authorList>
            <person name="Quirk P.G."/>
            <person name="Krulwich T.A."/>
        </authorList>
    </citation>
    <scope>NUCLEOTIDE SEQUENCE [LARGE SCALE GENOMIC DNA]</scope>
    <source>
        <strain evidence="3 4">CC-BB4</strain>
    </source>
</reference>
<dbReference type="Pfam" id="PF16220">
    <property type="entry name" value="DUF4880"/>
    <property type="match status" value="1"/>
</dbReference>
<dbReference type="KEGG" id="ptaw:DW352_01520"/>
<name>A0A345ZQW2_9HYPH</name>
<evidence type="ECO:0000259" key="2">
    <source>
        <dbReference type="Pfam" id="PF16220"/>
    </source>
</evidence>
<dbReference type="PANTHER" id="PTHR30273:SF2">
    <property type="entry name" value="PROTEIN FECR"/>
    <property type="match status" value="1"/>
</dbReference>
<evidence type="ECO:0000313" key="3">
    <source>
        <dbReference type="EMBL" id="AXK79309.1"/>
    </source>
</evidence>
<evidence type="ECO:0000259" key="1">
    <source>
        <dbReference type="Pfam" id="PF04773"/>
    </source>
</evidence>
<dbReference type="InterPro" id="IPR006860">
    <property type="entry name" value="FecR"/>
</dbReference>
<dbReference type="PANTHER" id="PTHR30273">
    <property type="entry name" value="PERIPLASMIC SIGNAL SENSOR AND SIGMA FACTOR ACTIVATOR FECR-RELATED"/>
    <property type="match status" value="1"/>
</dbReference>
<keyword evidence="4" id="KW-1185">Reference proteome</keyword>
<sequence>MTSDPDLLTASSELRAEARRWLVHLHSGEVVQADLDAARRWREQSAAHRAAFAEANAQWQALRAMRRSAQIADVDTVAARHRLGRRALLGGAAAAAAGAAIYVGIRPPLGLWPSFSEFTADVRTGVGERRRIALSDDVTIDLNTRTSLVMDHARNEQRRIELLAGQIAATVGVNRDGASMPLAVSAGPAVARATHAVFDLSFDGEAGHVTCLEGSLTLQCNGESTTLRGREQIAYTAKGLGVAAANDGRVTSAWRDGRLLFENAPLSEAIEEINRYRRGRIILMSGDVGQLPLNAAFRLDRLDEVVPKLASLFGLQVRRLPGGFVLLG</sequence>
<dbReference type="PIRSF" id="PIRSF018266">
    <property type="entry name" value="FecR"/>
    <property type="match status" value="1"/>
</dbReference>
<dbReference type="Gene3D" id="3.55.50.30">
    <property type="match status" value="1"/>
</dbReference>
<dbReference type="InterPro" id="IPR012373">
    <property type="entry name" value="Ferrdict_sens_TM"/>
</dbReference>
<dbReference type="EMBL" id="CP031417">
    <property type="protein sequence ID" value="AXK79309.1"/>
    <property type="molecule type" value="Genomic_DNA"/>
</dbReference>
<gene>
    <name evidence="3" type="ORF">DW352_01520</name>
</gene>
<dbReference type="GO" id="GO:0016989">
    <property type="term" value="F:sigma factor antagonist activity"/>
    <property type="evidence" value="ECO:0007669"/>
    <property type="project" value="TreeGrafter"/>
</dbReference>
<protein>
    <submittedName>
        <fullName evidence="3">DUF4880 domain-containing protein</fullName>
    </submittedName>
</protein>
<feature type="domain" description="FecR N-terminal" evidence="2">
    <location>
        <begin position="17"/>
        <end position="56"/>
    </location>
</feature>
<dbReference type="OrthoDB" id="636724at2"/>
<evidence type="ECO:0000313" key="4">
    <source>
        <dbReference type="Proteomes" id="UP000254889"/>
    </source>
</evidence>
<feature type="domain" description="FecR protein" evidence="1">
    <location>
        <begin position="121"/>
        <end position="215"/>
    </location>
</feature>
<dbReference type="AlphaFoldDB" id="A0A345ZQW2"/>
<dbReference type="Gene3D" id="2.60.120.1440">
    <property type="match status" value="1"/>
</dbReference>
<organism evidence="3 4">
    <name type="scientific">Pseudolabrys taiwanensis</name>
    <dbReference type="NCBI Taxonomy" id="331696"/>
    <lineage>
        <taxon>Bacteria</taxon>
        <taxon>Pseudomonadati</taxon>
        <taxon>Pseudomonadota</taxon>
        <taxon>Alphaproteobacteria</taxon>
        <taxon>Hyphomicrobiales</taxon>
        <taxon>Xanthobacteraceae</taxon>
        <taxon>Pseudolabrys</taxon>
    </lineage>
</organism>
<dbReference type="Proteomes" id="UP000254889">
    <property type="component" value="Chromosome"/>
</dbReference>
<dbReference type="Pfam" id="PF04773">
    <property type="entry name" value="FecR"/>
    <property type="match status" value="1"/>
</dbReference>
<dbReference type="InterPro" id="IPR032623">
    <property type="entry name" value="FecR_N"/>
</dbReference>
<accession>A0A345ZQW2</accession>
<proteinExistence type="predicted"/>